<dbReference type="OrthoDB" id="5511471at2"/>
<proteinExistence type="predicted"/>
<name>A0A3L9MF60_9FLAO</name>
<feature type="chain" id="PRO_5018290281" description="DUF4846 domain-containing protein" evidence="1">
    <location>
        <begin position="21"/>
        <end position="271"/>
    </location>
</feature>
<dbReference type="PROSITE" id="PS51257">
    <property type="entry name" value="PROKAR_LIPOPROTEIN"/>
    <property type="match status" value="1"/>
</dbReference>
<feature type="signal peptide" evidence="1">
    <location>
        <begin position="1"/>
        <end position="20"/>
    </location>
</feature>
<dbReference type="RefSeq" id="WP_121934145.1">
    <property type="nucleotide sequence ID" value="NZ_RDOJ01000005.1"/>
</dbReference>
<keyword evidence="1" id="KW-0732">Signal</keyword>
<evidence type="ECO:0000256" key="1">
    <source>
        <dbReference type="SAM" id="SignalP"/>
    </source>
</evidence>
<protein>
    <recommendedName>
        <fullName evidence="4">DUF4846 domain-containing protein</fullName>
    </recommendedName>
</protein>
<gene>
    <name evidence="2" type="ORF">EAH69_05330</name>
</gene>
<dbReference type="InterPro" id="IPR032315">
    <property type="entry name" value="DUF4846"/>
</dbReference>
<evidence type="ECO:0000313" key="3">
    <source>
        <dbReference type="Proteomes" id="UP000275348"/>
    </source>
</evidence>
<dbReference type="EMBL" id="RDOJ01000005">
    <property type="protein sequence ID" value="RLZ11465.1"/>
    <property type="molecule type" value="Genomic_DNA"/>
</dbReference>
<dbReference type="Pfam" id="PF16138">
    <property type="entry name" value="DUF4846"/>
    <property type="match status" value="1"/>
</dbReference>
<evidence type="ECO:0000313" key="2">
    <source>
        <dbReference type="EMBL" id="RLZ11465.1"/>
    </source>
</evidence>
<evidence type="ECO:0008006" key="4">
    <source>
        <dbReference type="Google" id="ProtNLM"/>
    </source>
</evidence>
<dbReference type="Proteomes" id="UP000275348">
    <property type="component" value="Unassembled WGS sequence"/>
</dbReference>
<comment type="caution">
    <text evidence="2">The sequence shown here is derived from an EMBL/GenBank/DDBJ whole genome shotgun (WGS) entry which is preliminary data.</text>
</comment>
<organism evidence="2 3">
    <name type="scientific">Faecalibacter macacae</name>
    <dbReference type="NCBI Taxonomy" id="1859289"/>
    <lineage>
        <taxon>Bacteria</taxon>
        <taxon>Pseudomonadati</taxon>
        <taxon>Bacteroidota</taxon>
        <taxon>Flavobacteriia</taxon>
        <taxon>Flavobacteriales</taxon>
        <taxon>Weeksellaceae</taxon>
        <taxon>Faecalibacter</taxon>
    </lineage>
</organism>
<sequence length="271" mass="31094">MKIFYCIILLLPFFLGGCNAYISENEAVEAENINTIDVSKLINETKRTLTSKFRTPEGYTRINPSTPFAVFLNHIPLKGEKGTVKLFDGTDKLNKSSYAGVLDLQPFTNNVQFHANAIYRLRAEFLYHNKRYEEIDFRINNKLTFVSYNTFAKGDYSYEKFLEYMDKFLTATTTNSLSNLASPIKLKEINIGDVFMQMSSTKSHAIIVMDLAVNKNGDKIMLLAQSYYPGQDIQILSNPSNDKLSPWYEVKDGVLLTPEWRFMTSDLIRFN</sequence>
<keyword evidence="3" id="KW-1185">Reference proteome</keyword>
<reference evidence="2 3" key="1">
    <citation type="submission" date="2018-10" db="EMBL/GenBank/DDBJ databases">
        <authorList>
            <person name="Chen X."/>
        </authorList>
    </citation>
    <scope>NUCLEOTIDE SEQUENCE [LARGE SCALE GENOMIC DNA]</scope>
    <source>
        <strain evidence="2 3">YIM 102668</strain>
    </source>
</reference>
<dbReference type="AlphaFoldDB" id="A0A3L9MF60"/>
<accession>A0A3L9MF60</accession>